<dbReference type="EC" id="1.3.1.88" evidence="9"/>
<evidence type="ECO:0000256" key="12">
    <source>
        <dbReference type="ARBA" id="ARBA00048934"/>
    </source>
</evidence>
<evidence type="ECO:0000256" key="5">
    <source>
        <dbReference type="ARBA" id="ARBA00022857"/>
    </source>
</evidence>
<comment type="catalytic activity">
    <reaction evidence="11">
        <text>5,6-dihydrouridine(16) in tRNA + NADP(+) = uridine(16) in tRNA + NADPH + H(+)</text>
        <dbReference type="Rhea" id="RHEA:53376"/>
        <dbReference type="Rhea" id="RHEA-COMP:13543"/>
        <dbReference type="Rhea" id="RHEA-COMP:13544"/>
        <dbReference type="ChEBI" id="CHEBI:15378"/>
        <dbReference type="ChEBI" id="CHEBI:57783"/>
        <dbReference type="ChEBI" id="CHEBI:58349"/>
        <dbReference type="ChEBI" id="CHEBI:65315"/>
        <dbReference type="ChEBI" id="CHEBI:74443"/>
        <dbReference type="EC" id="1.3.1.88"/>
    </reaction>
    <physiologicalReaction direction="right-to-left" evidence="11">
        <dbReference type="Rhea" id="RHEA:53378"/>
    </physiologicalReaction>
</comment>
<evidence type="ECO:0000256" key="2">
    <source>
        <dbReference type="ARBA" id="ARBA00022630"/>
    </source>
</evidence>
<evidence type="ECO:0000259" key="15">
    <source>
        <dbReference type="Pfam" id="PF01207"/>
    </source>
</evidence>
<keyword evidence="17" id="KW-1185">Reference proteome</keyword>
<dbReference type="InterPro" id="IPR035587">
    <property type="entry name" value="DUS-like_FMN-bd"/>
</dbReference>
<proteinExistence type="inferred from homology"/>
<dbReference type="PROSITE" id="PS01136">
    <property type="entry name" value="UPF0034"/>
    <property type="match status" value="1"/>
</dbReference>
<dbReference type="GO" id="GO:0050660">
    <property type="term" value="F:flavin adenine dinucleotide binding"/>
    <property type="evidence" value="ECO:0007669"/>
    <property type="project" value="InterPro"/>
</dbReference>
<dbReference type="PANTHER" id="PTHR11082">
    <property type="entry name" value="TRNA-DIHYDROURIDINE SYNTHASE"/>
    <property type="match status" value="1"/>
</dbReference>
<comment type="catalytic activity">
    <reaction evidence="13">
        <text>5,6-dihydrouridine(17) in tRNA + NADP(+) = uridine(17) in tRNA + NADPH + H(+)</text>
        <dbReference type="Rhea" id="RHEA:53368"/>
        <dbReference type="Rhea" id="RHEA-COMP:13541"/>
        <dbReference type="Rhea" id="RHEA-COMP:13542"/>
        <dbReference type="ChEBI" id="CHEBI:15378"/>
        <dbReference type="ChEBI" id="CHEBI:57783"/>
        <dbReference type="ChEBI" id="CHEBI:58349"/>
        <dbReference type="ChEBI" id="CHEBI:65315"/>
        <dbReference type="ChEBI" id="CHEBI:74443"/>
        <dbReference type="EC" id="1.3.1.88"/>
    </reaction>
    <physiologicalReaction direction="right-to-left" evidence="13">
        <dbReference type="Rhea" id="RHEA:53370"/>
    </physiologicalReaction>
</comment>
<comment type="cofactor">
    <cofactor evidence="1">
        <name>FMN</name>
        <dbReference type="ChEBI" id="CHEBI:58210"/>
    </cofactor>
</comment>
<evidence type="ECO:0000256" key="6">
    <source>
        <dbReference type="ARBA" id="ARBA00023002"/>
    </source>
</evidence>
<keyword evidence="7" id="KW-0520">NAD</keyword>
<feature type="domain" description="DUS-like FMN-binding" evidence="15">
    <location>
        <begin position="20"/>
        <end position="287"/>
    </location>
</feature>
<keyword evidence="4" id="KW-0819">tRNA processing</keyword>
<keyword evidence="2" id="KW-0285">Flavoprotein</keyword>
<evidence type="ECO:0000256" key="8">
    <source>
        <dbReference type="ARBA" id="ARBA00038313"/>
    </source>
</evidence>
<feature type="region of interest" description="Disordered" evidence="14">
    <location>
        <begin position="349"/>
        <end position="389"/>
    </location>
</feature>
<evidence type="ECO:0000256" key="9">
    <source>
        <dbReference type="ARBA" id="ARBA00038890"/>
    </source>
</evidence>
<name>A0AAD7XPV5_9STRA</name>
<sequence length="389" mass="42730">MSGDEAWRWFRSIGSPQRVLAPMVGQSELAFRLLCRRYGAELCVTPMINAKSFLGCARHRREVFLDLEEARRSPSLDRPLLVQLCGDDPDVLLRAGEVVQDGCDGVDVNLGCPQGIAKRGHYGAFLLHEPERVVRIVRRLATGLRVPVTCKIRLVDAADVAPTLDLCRRVVDAGASMLTVHGRTREMKGHFVGAANWDFIGAVAAAVGHRVPVLANGGVERSPDVDRCLAATRANGVMVSEASLSDPTVFGNKTRTKIDLALEYLDIVRKNASAATHLSDVRSHLMKLLFELLQHPGNEGFRDAVVAASTLGEVEDVIRRIAVANRRRPIRPPAAASWYRRHRAHRHPDVGNHHPFGGGETTVNRFDFLDDDDDDDEAPPLGALFDDAE</sequence>
<keyword evidence="5" id="KW-0521">NADP</keyword>
<comment type="caution">
    <text evidence="16">The sequence shown here is derived from an EMBL/GenBank/DDBJ whole genome shotgun (WGS) entry which is preliminary data.</text>
</comment>
<organism evidence="16 17">
    <name type="scientific">Chrysophaeum taylorii</name>
    <dbReference type="NCBI Taxonomy" id="2483200"/>
    <lineage>
        <taxon>Eukaryota</taxon>
        <taxon>Sar</taxon>
        <taxon>Stramenopiles</taxon>
        <taxon>Ochrophyta</taxon>
        <taxon>Pelagophyceae</taxon>
        <taxon>Pelagomonadales</taxon>
        <taxon>Pelagomonadaceae</taxon>
        <taxon>Chrysophaeum</taxon>
    </lineage>
</organism>
<dbReference type="InterPro" id="IPR013785">
    <property type="entry name" value="Aldolase_TIM"/>
</dbReference>
<dbReference type="GO" id="GO:0017150">
    <property type="term" value="F:tRNA dihydrouridine synthase activity"/>
    <property type="evidence" value="ECO:0007669"/>
    <property type="project" value="InterPro"/>
</dbReference>
<dbReference type="AlphaFoldDB" id="A0AAD7XPV5"/>
<evidence type="ECO:0000313" key="16">
    <source>
        <dbReference type="EMBL" id="KAJ8604216.1"/>
    </source>
</evidence>
<keyword evidence="6" id="KW-0560">Oxidoreductase</keyword>
<keyword evidence="3" id="KW-0288">FMN</keyword>
<comment type="similarity">
    <text evidence="8">Belongs to the Dus family. Dus1 subfamily.</text>
</comment>
<comment type="catalytic activity">
    <reaction evidence="12">
        <text>5,6-dihydrouridine(16) in tRNA + NAD(+) = uridine(16) in tRNA + NADH + H(+)</text>
        <dbReference type="Rhea" id="RHEA:53380"/>
        <dbReference type="Rhea" id="RHEA-COMP:13543"/>
        <dbReference type="Rhea" id="RHEA-COMP:13544"/>
        <dbReference type="ChEBI" id="CHEBI:15378"/>
        <dbReference type="ChEBI" id="CHEBI:57540"/>
        <dbReference type="ChEBI" id="CHEBI:57945"/>
        <dbReference type="ChEBI" id="CHEBI:65315"/>
        <dbReference type="ChEBI" id="CHEBI:74443"/>
        <dbReference type="EC" id="1.3.1.88"/>
    </reaction>
    <physiologicalReaction direction="right-to-left" evidence="12">
        <dbReference type="Rhea" id="RHEA:53382"/>
    </physiologicalReaction>
</comment>
<evidence type="ECO:0000256" key="11">
    <source>
        <dbReference type="ARBA" id="ARBA00047652"/>
    </source>
</evidence>
<evidence type="ECO:0000313" key="17">
    <source>
        <dbReference type="Proteomes" id="UP001230188"/>
    </source>
</evidence>
<dbReference type="Proteomes" id="UP001230188">
    <property type="component" value="Unassembled WGS sequence"/>
</dbReference>
<comment type="catalytic activity">
    <reaction evidence="10">
        <text>5,6-dihydrouridine(17) in tRNA + NAD(+) = uridine(17) in tRNA + NADH + H(+)</text>
        <dbReference type="Rhea" id="RHEA:53372"/>
        <dbReference type="Rhea" id="RHEA-COMP:13541"/>
        <dbReference type="Rhea" id="RHEA-COMP:13542"/>
        <dbReference type="ChEBI" id="CHEBI:15378"/>
        <dbReference type="ChEBI" id="CHEBI:57540"/>
        <dbReference type="ChEBI" id="CHEBI:57945"/>
        <dbReference type="ChEBI" id="CHEBI:65315"/>
        <dbReference type="ChEBI" id="CHEBI:74443"/>
        <dbReference type="EC" id="1.3.1.88"/>
    </reaction>
    <physiologicalReaction direction="right-to-left" evidence="10">
        <dbReference type="Rhea" id="RHEA:53374"/>
    </physiologicalReaction>
</comment>
<dbReference type="PANTHER" id="PTHR11082:SF5">
    <property type="entry name" value="TRNA-DIHYDROURIDINE(16_17) SYNTHASE [NAD(P)(+)]-LIKE"/>
    <property type="match status" value="1"/>
</dbReference>
<evidence type="ECO:0000256" key="13">
    <source>
        <dbReference type="ARBA" id="ARBA00049467"/>
    </source>
</evidence>
<dbReference type="SUPFAM" id="SSF51395">
    <property type="entry name" value="FMN-linked oxidoreductases"/>
    <property type="match status" value="1"/>
</dbReference>
<protein>
    <recommendedName>
        <fullName evidence="9">tRNA-dihydrouridine(16/17) synthase [NAD(P)(+)]</fullName>
        <ecNumber evidence="9">1.3.1.88</ecNumber>
    </recommendedName>
</protein>
<evidence type="ECO:0000256" key="10">
    <source>
        <dbReference type="ARBA" id="ARBA00047287"/>
    </source>
</evidence>
<dbReference type="Gene3D" id="3.20.20.70">
    <property type="entry name" value="Aldolase class I"/>
    <property type="match status" value="1"/>
</dbReference>
<dbReference type="EMBL" id="JAQMWT010000337">
    <property type="protein sequence ID" value="KAJ8604216.1"/>
    <property type="molecule type" value="Genomic_DNA"/>
</dbReference>
<evidence type="ECO:0000256" key="7">
    <source>
        <dbReference type="ARBA" id="ARBA00023027"/>
    </source>
</evidence>
<feature type="compositionally biased region" description="Acidic residues" evidence="14">
    <location>
        <begin position="369"/>
        <end position="378"/>
    </location>
</feature>
<dbReference type="InterPro" id="IPR018517">
    <property type="entry name" value="tRNA_hU_synthase_CS"/>
</dbReference>
<dbReference type="Pfam" id="PF01207">
    <property type="entry name" value="Dus"/>
    <property type="match status" value="1"/>
</dbReference>
<gene>
    <name evidence="16" type="ORF">CTAYLR_009786</name>
</gene>
<accession>A0AAD7XPV5</accession>
<evidence type="ECO:0000256" key="3">
    <source>
        <dbReference type="ARBA" id="ARBA00022643"/>
    </source>
</evidence>
<dbReference type="CDD" id="cd02801">
    <property type="entry name" value="DUS_like_FMN"/>
    <property type="match status" value="1"/>
</dbReference>
<evidence type="ECO:0000256" key="4">
    <source>
        <dbReference type="ARBA" id="ARBA00022694"/>
    </source>
</evidence>
<evidence type="ECO:0000256" key="1">
    <source>
        <dbReference type="ARBA" id="ARBA00001917"/>
    </source>
</evidence>
<evidence type="ECO:0000256" key="14">
    <source>
        <dbReference type="SAM" id="MobiDB-lite"/>
    </source>
</evidence>
<reference evidence="16" key="1">
    <citation type="submission" date="2023-01" db="EMBL/GenBank/DDBJ databases">
        <title>Metagenome sequencing of chrysophaentin producing Chrysophaeum taylorii.</title>
        <authorList>
            <person name="Davison J."/>
            <person name="Bewley C."/>
        </authorList>
    </citation>
    <scope>NUCLEOTIDE SEQUENCE</scope>
    <source>
        <strain evidence="16">NIES-1699</strain>
    </source>
</reference>